<keyword evidence="9 12" id="KW-0472">Membrane</keyword>
<dbReference type="GO" id="GO:0015293">
    <property type="term" value="F:symporter activity"/>
    <property type="evidence" value="ECO:0007669"/>
    <property type="project" value="TreeGrafter"/>
</dbReference>
<dbReference type="Pfam" id="PF00474">
    <property type="entry name" value="SSF"/>
    <property type="match status" value="1"/>
</dbReference>
<comment type="subcellular location">
    <subcellularLocation>
        <location evidence="1">Cell membrane</location>
        <topology evidence="1">Multi-pass membrane protein</topology>
    </subcellularLocation>
</comment>
<keyword evidence="4" id="KW-1003">Cell membrane</keyword>
<feature type="transmembrane region" description="Helical" evidence="12">
    <location>
        <begin position="251"/>
        <end position="276"/>
    </location>
</feature>
<comment type="caution">
    <text evidence="13">The sequence shown here is derived from an EMBL/GenBank/DDBJ whole genome shotgun (WGS) entry which is preliminary data.</text>
</comment>
<evidence type="ECO:0000256" key="8">
    <source>
        <dbReference type="ARBA" id="ARBA00023065"/>
    </source>
</evidence>
<evidence type="ECO:0000256" key="2">
    <source>
        <dbReference type="ARBA" id="ARBA00006434"/>
    </source>
</evidence>
<organism evidence="13 14">
    <name type="scientific">Asbolus verrucosus</name>
    <name type="common">Desert ironclad beetle</name>
    <dbReference type="NCBI Taxonomy" id="1661398"/>
    <lineage>
        <taxon>Eukaryota</taxon>
        <taxon>Metazoa</taxon>
        <taxon>Ecdysozoa</taxon>
        <taxon>Arthropoda</taxon>
        <taxon>Hexapoda</taxon>
        <taxon>Insecta</taxon>
        <taxon>Pterygota</taxon>
        <taxon>Neoptera</taxon>
        <taxon>Endopterygota</taxon>
        <taxon>Coleoptera</taxon>
        <taxon>Polyphaga</taxon>
        <taxon>Cucujiformia</taxon>
        <taxon>Tenebrionidae</taxon>
        <taxon>Pimeliinae</taxon>
        <taxon>Asbolus</taxon>
    </lineage>
</organism>
<evidence type="ECO:0000256" key="7">
    <source>
        <dbReference type="ARBA" id="ARBA00023053"/>
    </source>
</evidence>
<evidence type="ECO:0000256" key="4">
    <source>
        <dbReference type="ARBA" id="ARBA00022475"/>
    </source>
</evidence>
<feature type="transmembrane region" description="Helical" evidence="12">
    <location>
        <begin position="33"/>
        <end position="58"/>
    </location>
</feature>
<dbReference type="AlphaFoldDB" id="A0A482WC82"/>
<accession>A0A482WC82</accession>
<evidence type="ECO:0000256" key="11">
    <source>
        <dbReference type="RuleBase" id="RU362091"/>
    </source>
</evidence>
<keyword evidence="3" id="KW-0813">Transport</keyword>
<dbReference type="InterPro" id="IPR001734">
    <property type="entry name" value="Na/solute_symporter"/>
</dbReference>
<evidence type="ECO:0000313" key="14">
    <source>
        <dbReference type="Proteomes" id="UP000292052"/>
    </source>
</evidence>
<dbReference type="GO" id="GO:0005886">
    <property type="term" value="C:plasma membrane"/>
    <property type="evidence" value="ECO:0007669"/>
    <property type="project" value="UniProtKB-SubCell"/>
</dbReference>
<dbReference type="PANTHER" id="PTHR42985:SF21">
    <property type="entry name" value="SODIUM-DEPENDENT MULTIVITAMIN TRANSPORTER-LIKE PROTEIN"/>
    <property type="match status" value="1"/>
</dbReference>
<dbReference type="Proteomes" id="UP000292052">
    <property type="component" value="Unassembled WGS sequence"/>
</dbReference>
<dbReference type="EMBL" id="QDEB01005997">
    <property type="protein sequence ID" value="RZC42684.1"/>
    <property type="molecule type" value="Genomic_DNA"/>
</dbReference>
<feature type="transmembrane region" description="Helical" evidence="12">
    <location>
        <begin position="156"/>
        <end position="176"/>
    </location>
</feature>
<evidence type="ECO:0000256" key="10">
    <source>
        <dbReference type="ARBA" id="ARBA00023201"/>
    </source>
</evidence>
<feature type="transmembrane region" description="Helical" evidence="12">
    <location>
        <begin position="70"/>
        <end position="93"/>
    </location>
</feature>
<feature type="transmembrane region" description="Helical" evidence="12">
    <location>
        <begin position="196"/>
        <end position="218"/>
    </location>
</feature>
<dbReference type="PANTHER" id="PTHR42985">
    <property type="entry name" value="SODIUM-COUPLED MONOCARBOXYLATE TRANSPORTER"/>
    <property type="match status" value="1"/>
</dbReference>
<dbReference type="InterPro" id="IPR051163">
    <property type="entry name" value="Sodium:Solute_Symporter_SSF"/>
</dbReference>
<evidence type="ECO:0000256" key="12">
    <source>
        <dbReference type="SAM" id="Phobius"/>
    </source>
</evidence>
<keyword evidence="5 12" id="KW-0812">Transmembrane</keyword>
<reference evidence="13 14" key="1">
    <citation type="submission" date="2017-03" db="EMBL/GenBank/DDBJ databases">
        <title>Genome of the blue death feigning beetle - Asbolus verrucosus.</title>
        <authorList>
            <person name="Rider S.D."/>
        </authorList>
    </citation>
    <scope>NUCLEOTIDE SEQUENCE [LARGE SCALE GENOMIC DNA]</scope>
    <source>
        <strain evidence="13">Butters</strain>
        <tissue evidence="13">Head and leg muscle</tissue>
    </source>
</reference>
<evidence type="ECO:0000256" key="9">
    <source>
        <dbReference type="ARBA" id="ARBA00023136"/>
    </source>
</evidence>
<evidence type="ECO:0000256" key="6">
    <source>
        <dbReference type="ARBA" id="ARBA00022989"/>
    </source>
</evidence>
<sequence>MMAENTTILETLTTILPKLSQNVTKVSFSWYDYILFCLMLGLSALIGVYFGCFGLFLYLPIVIYIPALAFSAATGISVHYITPVVCGVCIFYTTLGGLKAVVWTDTLQFTVTLGAVITVFFLGVKSAGGFGAVWAKAIEGHRLDIFDFDPDPTKRDSFWIVIIGISMTWLSLTGIHQSCVQKFLSLPTLREAKLSVIYLCIGIILVSSFSIFTGLIIINEKTSSYILKLIVIIIGVICTGLVFILEHLGGLLPLAISLGGVTAGPLLGMFTLGVLFPKASSKGALYGYDIEEPKKFKPFFLFRISYYYYTLLGTVVTIICALLISYTLNNDDPPVHRDLLSPVIYSMLSDEKSDDEKKDYYSLDKALHL</sequence>
<keyword evidence="7" id="KW-0915">Sodium</keyword>
<dbReference type="STRING" id="1661398.A0A482WC82"/>
<evidence type="ECO:0000256" key="1">
    <source>
        <dbReference type="ARBA" id="ARBA00004651"/>
    </source>
</evidence>
<gene>
    <name evidence="13" type="ORF">BDFB_013556</name>
</gene>
<feature type="non-terminal residue" evidence="13">
    <location>
        <position position="369"/>
    </location>
</feature>
<keyword evidence="6 12" id="KW-1133">Transmembrane helix</keyword>
<name>A0A482WC82_ASBVE</name>
<proteinExistence type="inferred from homology"/>
<feature type="transmembrane region" description="Helical" evidence="12">
    <location>
        <begin position="113"/>
        <end position="135"/>
    </location>
</feature>
<dbReference type="GO" id="GO:0006814">
    <property type="term" value="P:sodium ion transport"/>
    <property type="evidence" value="ECO:0007669"/>
    <property type="project" value="UniProtKB-KW"/>
</dbReference>
<dbReference type="Gene3D" id="1.20.1730.10">
    <property type="entry name" value="Sodium/glucose cotransporter"/>
    <property type="match status" value="2"/>
</dbReference>
<evidence type="ECO:0000313" key="13">
    <source>
        <dbReference type="EMBL" id="RZC42684.1"/>
    </source>
</evidence>
<dbReference type="OrthoDB" id="6132759at2759"/>
<keyword evidence="10" id="KW-0739">Sodium transport</keyword>
<feature type="transmembrane region" description="Helical" evidence="12">
    <location>
        <begin position="225"/>
        <end position="245"/>
    </location>
</feature>
<keyword evidence="8" id="KW-0406">Ion transport</keyword>
<comment type="similarity">
    <text evidence="2 11">Belongs to the sodium:solute symporter (SSF) (TC 2.A.21) family.</text>
</comment>
<evidence type="ECO:0000256" key="5">
    <source>
        <dbReference type="ARBA" id="ARBA00022692"/>
    </source>
</evidence>
<dbReference type="InterPro" id="IPR038377">
    <property type="entry name" value="Na/Glc_symporter_sf"/>
</dbReference>
<keyword evidence="14" id="KW-1185">Reference proteome</keyword>
<protein>
    <submittedName>
        <fullName evidence="13">SSF domain containing protein</fullName>
    </submittedName>
</protein>
<dbReference type="PROSITE" id="PS50283">
    <property type="entry name" value="NA_SOLUT_SYMP_3"/>
    <property type="match status" value="1"/>
</dbReference>
<evidence type="ECO:0000256" key="3">
    <source>
        <dbReference type="ARBA" id="ARBA00022448"/>
    </source>
</evidence>
<feature type="transmembrane region" description="Helical" evidence="12">
    <location>
        <begin position="306"/>
        <end position="328"/>
    </location>
</feature>